<evidence type="ECO:0000313" key="4">
    <source>
        <dbReference type="Proteomes" id="UP001151518"/>
    </source>
</evidence>
<feature type="region of interest" description="Disordered" evidence="1">
    <location>
        <begin position="482"/>
        <end position="504"/>
    </location>
</feature>
<evidence type="ECO:0008006" key="5">
    <source>
        <dbReference type="Google" id="ProtNLM"/>
    </source>
</evidence>
<feature type="compositionally biased region" description="Basic residues" evidence="1">
    <location>
        <begin position="9"/>
        <end position="18"/>
    </location>
</feature>
<evidence type="ECO:0000313" key="3">
    <source>
        <dbReference type="EMBL" id="KAJ2677898.1"/>
    </source>
</evidence>
<accession>A0A9W8G8B3</accession>
<gene>
    <name evidence="3" type="ORF">GGI25_002850</name>
</gene>
<keyword evidence="2" id="KW-0472">Membrane</keyword>
<feature type="transmembrane region" description="Helical" evidence="2">
    <location>
        <begin position="283"/>
        <end position="303"/>
    </location>
</feature>
<keyword evidence="2" id="KW-1133">Transmembrane helix</keyword>
<proteinExistence type="predicted"/>
<keyword evidence="2" id="KW-0812">Transmembrane</keyword>
<feature type="transmembrane region" description="Helical" evidence="2">
    <location>
        <begin position="146"/>
        <end position="170"/>
    </location>
</feature>
<dbReference type="OrthoDB" id="2016540at2759"/>
<evidence type="ECO:0000256" key="1">
    <source>
        <dbReference type="SAM" id="MobiDB-lite"/>
    </source>
</evidence>
<dbReference type="EMBL" id="JANBTW010000027">
    <property type="protein sequence ID" value="KAJ2677898.1"/>
    <property type="molecule type" value="Genomic_DNA"/>
</dbReference>
<feature type="compositionally biased region" description="Gly residues" evidence="1">
    <location>
        <begin position="381"/>
        <end position="393"/>
    </location>
</feature>
<comment type="caution">
    <text evidence="3">The sequence shown here is derived from an EMBL/GenBank/DDBJ whole genome shotgun (WGS) entry which is preliminary data.</text>
</comment>
<organism evidence="3 4">
    <name type="scientific">Coemansia spiralis</name>
    <dbReference type="NCBI Taxonomy" id="417178"/>
    <lineage>
        <taxon>Eukaryota</taxon>
        <taxon>Fungi</taxon>
        <taxon>Fungi incertae sedis</taxon>
        <taxon>Zoopagomycota</taxon>
        <taxon>Kickxellomycotina</taxon>
        <taxon>Kickxellomycetes</taxon>
        <taxon>Kickxellales</taxon>
        <taxon>Kickxellaceae</taxon>
        <taxon>Coemansia</taxon>
    </lineage>
</organism>
<feature type="region of interest" description="Disordered" evidence="1">
    <location>
        <begin position="1"/>
        <end position="35"/>
    </location>
</feature>
<feature type="region of interest" description="Disordered" evidence="1">
    <location>
        <begin position="378"/>
        <end position="402"/>
    </location>
</feature>
<name>A0A9W8G8B3_9FUNG</name>
<feature type="transmembrane region" description="Helical" evidence="2">
    <location>
        <begin position="104"/>
        <end position="126"/>
    </location>
</feature>
<dbReference type="AlphaFoldDB" id="A0A9W8G8B3"/>
<sequence length="504" mass="53790">MTRRGMGSRARRRAHQARIRAGSWPHSERASSSRIMESTGNYAFEKENRSQSALGISGIGRGSSDLADGEYQPEKVNFLTNPFKVSYYSTLYLKGRIRTTAGYIVQYPLTLAYSVALGSIYTALHFVAGPHVEIFRRADAWVGWHLYWIILGVLSSIGLGAGLHTFVLFLGPHIARVTLTAHECSSTSFAVHGPGAFQCGARGSEEAAAAAAATFMAIMHKVIFESLCWGAGTAIGELPPYFIARAASAAGQGNVEYQRLKRKAAVGGSLSFKDRALLSIYSLLRRFGFAGILLFAAIPNPLFDLAGITCGHFKVPFWTFFGATFIGKSIFKSSIQTAVVITAFSKEMIAVVLSFLSHVSPWARDLAEHVLSQQAAAYSGHSGGRGSGGGSKGDGQRISIPDSNDDADASASSLSFLGSVWNACVSIMLIYFAISTLETFAQSYLAEVKSWGQNQLARVGNLQKQPVNANTNASSSIVDIQATAGLPKRSGSSGSNSGSSSMSE</sequence>
<feature type="compositionally biased region" description="Low complexity" evidence="1">
    <location>
        <begin position="490"/>
        <end position="504"/>
    </location>
</feature>
<reference evidence="3" key="1">
    <citation type="submission" date="2022-07" db="EMBL/GenBank/DDBJ databases">
        <title>Phylogenomic reconstructions and comparative analyses of Kickxellomycotina fungi.</title>
        <authorList>
            <person name="Reynolds N.K."/>
            <person name="Stajich J.E."/>
            <person name="Barry K."/>
            <person name="Grigoriev I.V."/>
            <person name="Crous P."/>
            <person name="Smith M.E."/>
        </authorList>
    </citation>
    <scope>NUCLEOTIDE SEQUENCE</scope>
    <source>
        <strain evidence="3">NRRL 3115</strain>
    </source>
</reference>
<dbReference type="Proteomes" id="UP001151518">
    <property type="component" value="Unassembled WGS sequence"/>
</dbReference>
<feature type="transmembrane region" description="Helical" evidence="2">
    <location>
        <begin position="414"/>
        <end position="434"/>
    </location>
</feature>
<evidence type="ECO:0000256" key="2">
    <source>
        <dbReference type="SAM" id="Phobius"/>
    </source>
</evidence>
<protein>
    <recommendedName>
        <fullName evidence="5">Golgi apparatus membrane protein TVP38</fullName>
    </recommendedName>
</protein>